<name>A0A0F9HQG9_9ZZZZ</name>
<comment type="caution">
    <text evidence="1">The sequence shown here is derived from an EMBL/GenBank/DDBJ whole genome shotgun (WGS) entry which is preliminary data.</text>
</comment>
<dbReference type="AlphaFoldDB" id="A0A0F9HQG9"/>
<organism evidence="1">
    <name type="scientific">marine sediment metagenome</name>
    <dbReference type="NCBI Taxonomy" id="412755"/>
    <lineage>
        <taxon>unclassified sequences</taxon>
        <taxon>metagenomes</taxon>
        <taxon>ecological metagenomes</taxon>
    </lineage>
</organism>
<evidence type="ECO:0000313" key="1">
    <source>
        <dbReference type="EMBL" id="KKL83935.1"/>
    </source>
</evidence>
<dbReference type="EMBL" id="LAZR01021840">
    <property type="protein sequence ID" value="KKL83935.1"/>
    <property type="molecule type" value="Genomic_DNA"/>
</dbReference>
<protein>
    <submittedName>
        <fullName evidence="1">Uncharacterized protein</fullName>
    </submittedName>
</protein>
<proteinExistence type="predicted"/>
<accession>A0A0F9HQG9</accession>
<reference evidence="1" key="1">
    <citation type="journal article" date="2015" name="Nature">
        <title>Complex archaea that bridge the gap between prokaryotes and eukaryotes.</title>
        <authorList>
            <person name="Spang A."/>
            <person name="Saw J.H."/>
            <person name="Jorgensen S.L."/>
            <person name="Zaremba-Niedzwiedzka K."/>
            <person name="Martijn J."/>
            <person name="Lind A.E."/>
            <person name="van Eijk R."/>
            <person name="Schleper C."/>
            <person name="Guy L."/>
            <person name="Ettema T.J."/>
        </authorList>
    </citation>
    <scope>NUCLEOTIDE SEQUENCE</scope>
</reference>
<sequence length="169" mass="17413">MAAIDIGQEAIDRTGVTSVDARTLVVKANPANGTGTVSQVEIWLQAASSNDVWFGTFSAAGDVLTCRDSESVGNVPAGSKQTFSGLDIDVVAGHYLGTHAKTSVASIEKDSGSAIGVWGFLGEAIDPSDSETFIINTDWRISLFGTGEALAIGTKSANMAAKMMAGRAI</sequence>
<gene>
    <name evidence="1" type="ORF">LCGC14_1969740</name>
</gene>